<name>A0A8H4QFJ1_9AGAR</name>
<dbReference type="AlphaFoldDB" id="A0A8H4QFJ1"/>
<gene>
    <name evidence="2" type="ORF">D9613_010487</name>
</gene>
<feature type="transmembrane region" description="Helical" evidence="1">
    <location>
        <begin position="266"/>
        <end position="286"/>
    </location>
</feature>
<comment type="caution">
    <text evidence="2">The sequence shown here is derived from an EMBL/GenBank/DDBJ whole genome shotgun (WGS) entry which is preliminary data.</text>
</comment>
<keyword evidence="1" id="KW-0812">Transmembrane</keyword>
<dbReference type="EMBL" id="JAACJL010000059">
    <property type="protein sequence ID" value="KAF4610044.1"/>
    <property type="molecule type" value="Genomic_DNA"/>
</dbReference>
<keyword evidence="1" id="KW-1133">Transmembrane helix</keyword>
<sequence length="317" mass="34907">MSSSVNGTNISPAFKLSPSFNDLGGELGMEVIMAATVTAGICYGFLAMLCYNCFSVLLRAKHLYSRRMQLIFLAYVVTMFLLSTGALVQQIGYMIWNFKSLVEPSLWFSISPWGLATIPYTMPFILWGTDGLLMWRCLILYQGIPRAGDWTIKILLIILSLTSLGTGISYYYVSQNQDVLNPNWINFVIGTSRVSLEVLIPSVNFILTSLLAARILYKQAQLRTILGSARRRSSPYTKTAMICIESSALIVVVAVAGLAVNAYEFPLVQLPHICVISSLLIVYRVAQGRSFEAVTSGSGGGRMTAINFRDNTVPSEC</sequence>
<feature type="transmembrane region" description="Helical" evidence="1">
    <location>
        <begin position="150"/>
        <end position="173"/>
    </location>
</feature>
<feature type="transmembrane region" description="Helical" evidence="1">
    <location>
        <begin position="70"/>
        <end position="96"/>
    </location>
</feature>
<feature type="transmembrane region" description="Helical" evidence="1">
    <location>
        <begin position="238"/>
        <end position="260"/>
    </location>
</feature>
<protein>
    <submittedName>
        <fullName evidence="2">Uncharacterized protein</fullName>
    </submittedName>
</protein>
<dbReference type="Proteomes" id="UP000521872">
    <property type="component" value="Unassembled WGS sequence"/>
</dbReference>
<feature type="transmembrane region" description="Helical" evidence="1">
    <location>
        <begin position="198"/>
        <end position="217"/>
    </location>
</feature>
<feature type="transmembrane region" description="Helical" evidence="1">
    <location>
        <begin position="116"/>
        <end position="138"/>
    </location>
</feature>
<keyword evidence="3" id="KW-1185">Reference proteome</keyword>
<organism evidence="2 3">
    <name type="scientific">Agrocybe pediades</name>
    <dbReference type="NCBI Taxonomy" id="84607"/>
    <lineage>
        <taxon>Eukaryota</taxon>
        <taxon>Fungi</taxon>
        <taxon>Dikarya</taxon>
        <taxon>Basidiomycota</taxon>
        <taxon>Agaricomycotina</taxon>
        <taxon>Agaricomycetes</taxon>
        <taxon>Agaricomycetidae</taxon>
        <taxon>Agaricales</taxon>
        <taxon>Agaricineae</taxon>
        <taxon>Strophariaceae</taxon>
        <taxon>Agrocybe</taxon>
    </lineage>
</organism>
<evidence type="ECO:0000313" key="2">
    <source>
        <dbReference type="EMBL" id="KAF4610044.1"/>
    </source>
</evidence>
<keyword evidence="1" id="KW-0472">Membrane</keyword>
<reference evidence="2 3" key="1">
    <citation type="submission" date="2019-12" db="EMBL/GenBank/DDBJ databases">
        <authorList>
            <person name="Floudas D."/>
            <person name="Bentzer J."/>
            <person name="Ahren D."/>
            <person name="Johansson T."/>
            <person name="Persson P."/>
            <person name="Tunlid A."/>
        </authorList>
    </citation>
    <scope>NUCLEOTIDE SEQUENCE [LARGE SCALE GENOMIC DNA]</scope>
    <source>
        <strain evidence="2 3">CBS 102.39</strain>
    </source>
</reference>
<evidence type="ECO:0000313" key="3">
    <source>
        <dbReference type="Proteomes" id="UP000521872"/>
    </source>
</evidence>
<accession>A0A8H4QFJ1</accession>
<feature type="transmembrane region" description="Helical" evidence="1">
    <location>
        <begin position="31"/>
        <end position="58"/>
    </location>
</feature>
<evidence type="ECO:0000256" key="1">
    <source>
        <dbReference type="SAM" id="Phobius"/>
    </source>
</evidence>
<proteinExistence type="predicted"/>